<dbReference type="Proteomes" id="UP000426027">
    <property type="component" value="Chromosome"/>
</dbReference>
<reference evidence="12 13" key="1">
    <citation type="submission" date="2019-11" db="EMBL/GenBank/DDBJ databases">
        <authorList>
            <person name="Im W.T."/>
        </authorList>
    </citation>
    <scope>NUCLEOTIDE SEQUENCE [LARGE SCALE GENOMIC DNA]</scope>
    <source>
        <strain evidence="12 13">SB-02</strain>
    </source>
</reference>
<name>A0A6I6G454_9BACT</name>
<dbReference type="RefSeq" id="WP_157475926.1">
    <property type="nucleotide sequence ID" value="NZ_CP046566.1"/>
</dbReference>
<evidence type="ECO:0000256" key="8">
    <source>
        <dbReference type="ARBA" id="ARBA00023239"/>
    </source>
</evidence>
<dbReference type="InterPro" id="IPR033175">
    <property type="entry name" value="PSD-A"/>
</dbReference>
<evidence type="ECO:0000256" key="7">
    <source>
        <dbReference type="ARBA" id="ARBA00023209"/>
    </source>
</evidence>
<keyword evidence="1" id="KW-1003">Cell membrane</keyword>
<dbReference type="Pfam" id="PF02666">
    <property type="entry name" value="PS_Dcarbxylase"/>
    <property type="match status" value="1"/>
</dbReference>
<evidence type="ECO:0000256" key="4">
    <source>
        <dbReference type="ARBA" id="ARBA00023098"/>
    </source>
</evidence>
<dbReference type="GO" id="GO:0004609">
    <property type="term" value="F:phosphatidylserine decarboxylase activity"/>
    <property type="evidence" value="ECO:0007669"/>
    <property type="project" value="UniProtKB-EC"/>
</dbReference>
<feature type="transmembrane region" description="Helical" evidence="11">
    <location>
        <begin position="35"/>
        <end position="57"/>
    </location>
</feature>
<evidence type="ECO:0000313" key="13">
    <source>
        <dbReference type="Proteomes" id="UP000426027"/>
    </source>
</evidence>
<dbReference type="EMBL" id="CP046566">
    <property type="protein sequence ID" value="QGW26797.1"/>
    <property type="molecule type" value="Genomic_DNA"/>
</dbReference>
<keyword evidence="13" id="KW-1185">Reference proteome</keyword>
<keyword evidence="10" id="KW-0670">Pyruvate</keyword>
<dbReference type="KEGG" id="fls:GLV81_00585"/>
<evidence type="ECO:0000256" key="11">
    <source>
        <dbReference type="SAM" id="Phobius"/>
    </source>
</evidence>
<evidence type="ECO:0000256" key="6">
    <source>
        <dbReference type="ARBA" id="ARBA00023145"/>
    </source>
</evidence>
<keyword evidence="9" id="KW-1208">Phospholipid metabolism</keyword>
<protein>
    <submittedName>
        <fullName evidence="12">Phosphatidylserine decarboxylase family protein</fullName>
        <ecNumber evidence="12">4.1.1.65</ecNumber>
    </submittedName>
</protein>
<keyword evidence="7" id="KW-0594">Phospholipid biosynthesis</keyword>
<keyword evidence="5 11" id="KW-0472">Membrane</keyword>
<keyword evidence="3" id="KW-0210">Decarboxylase</keyword>
<sequence length="218" mass="24496">MTIHKEGFASIGIATLILGAINGLSVWFLSQQYPVLSLLIFIVTFGLWLFIISFFRLPSRQLTIDDKKIICPADGKVVVIEETVDEEYFKGKRLQVSIFMSPLNVHVNRNAVTGEVVYSKYHKGKYLAAWHPKSSTENERHSVVYQVGHNEILVKQIAGALARRIVNYLSEGMQVKQGDEMGFIKFGSRVDLLLPLNARVKVKMGEMVKGGVTVLAEW</sequence>
<feature type="transmembrane region" description="Helical" evidence="11">
    <location>
        <begin position="7"/>
        <end position="29"/>
    </location>
</feature>
<evidence type="ECO:0000256" key="1">
    <source>
        <dbReference type="ARBA" id="ARBA00022475"/>
    </source>
</evidence>
<keyword evidence="2" id="KW-0444">Lipid biosynthesis</keyword>
<evidence type="ECO:0000256" key="5">
    <source>
        <dbReference type="ARBA" id="ARBA00023136"/>
    </source>
</evidence>
<keyword evidence="11" id="KW-1133">Transmembrane helix</keyword>
<dbReference type="PANTHER" id="PTHR35809:SF1">
    <property type="entry name" value="ARCHAETIDYLSERINE DECARBOXYLASE PROENZYME-RELATED"/>
    <property type="match status" value="1"/>
</dbReference>
<dbReference type="EC" id="4.1.1.65" evidence="12"/>
<evidence type="ECO:0000256" key="3">
    <source>
        <dbReference type="ARBA" id="ARBA00022793"/>
    </source>
</evidence>
<keyword evidence="11" id="KW-0812">Transmembrane</keyword>
<keyword evidence="4" id="KW-0443">Lipid metabolism</keyword>
<proteinExistence type="predicted"/>
<accession>A0A6I6G454</accession>
<organism evidence="12 13">
    <name type="scientific">Phnomibacter ginsenosidimutans</name>
    <dbReference type="NCBI Taxonomy" id="2676868"/>
    <lineage>
        <taxon>Bacteria</taxon>
        <taxon>Pseudomonadati</taxon>
        <taxon>Bacteroidota</taxon>
        <taxon>Chitinophagia</taxon>
        <taxon>Chitinophagales</taxon>
        <taxon>Chitinophagaceae</taxon>
        <taxon>Phnomibacter</taxon>
    </lineage>
</organism>
<dbReference type="NCBIfam" id="NF003678">
    <property type="entry name" value="PRK05305.1-2"/>
    <property type="match status" value="1"/>
</dbReference>
<dbReference type="InterPro" id="IPR003817">
    <property type="entry name" value="PS_Dcarbxylase"/>
</dbReference>
<evidence type="ECO:0000256" key="2">
    <source>
        <dbReference type="ARBA" id="ARBA00022516"/>
    </source>
</evidence>
<gene>
    <name evidence="12" type="ORF">GLV81_00585</name>
</gene>
<keyword evidence="6" id="KW-0865">Zymogen</keyword>
<keyword evidence="8 12" id="KW-0456">Lyase</keyword>
<dbReference type="PANTHER" id="PTHR35809">
    <property type="entry name" value="ARCHAETIDYLSERINE DECARBOXYLASE PROENZYME-RELATED"/>
    <property type="match status" value="1"/>
</dbReference>
<evidence type="ECO:0000313" key="12">
    <source>
        <dbReference type="EMBL" id="QGW26797.1"/>
    </source>
</evidence>
<evidence type="ECO:0000256" key="10">
    <source>
        <dbReference type="ARBA" id="ARBA00023317"/>
    </source>
</evidence>
<evidence type="ECO:0000256" key="9">
    <source>
        <dbReference type="ARBA" id="ARBA00023264"/>
    </source>
</evidence>
<dbReference type="GO" id="GO:0008654">
    <property type="term" value="P:phospholipid biosynthetic process"/>
    <property type="evidence" value="ECO:0007669"/>
    <property type="project" value="UniProtKB-KW"/>
</dbReference>
<dbReference type="AlphaFoldDB" id="A0A6I6G454"/>
<dbReference type="NCBIfam" id="NF003685">
    <property type="entry name" value="PRK05305.2-5"/>
    <property type="match status" value="1"/>
</dbReference>